<keyword evidence="3" id="KW-1185">Reference proteome</keyword>
<proteinExistence type="predicted"/>
<dbReference type="PANTHER" id="PTHR33498">
    <property type="entry name" value="TRANSPOSASE FOR INSERTION SEQUENCE ELEMENT IS1557"/>
    <property type="match status" value="1"/>
</dbReference>
<name>A0ABW7RJH8_9ACTN</name>
<dbReference type="Proteomes" id="UP001610990">
    <property type="component" value="Unassembled WGS sequence"/>
</dbReference>
<dbReference type="InterPro" id="IPR002560">
    <property type="entry name" value="Transposase_DDE"/>
</dbReference>
<dbReference type="Pfam" id="PF14690">
    <property type="entry name" value="Zn_ribbon_ISL3"/>
    <property type="match status" value="1"/>
</dbReference>
<feature type="domain" description="HTH IS21-type" evidence="1">
    <location>
        <begin position="332"/>
        <end position="396"/>
    </location>
</feature>
<dbReference type="EMBL" id="JBIRGH010000010">
    <property type="protein sequence ID" value="MFH8586495.1"/>
    <property type="molecule type" value="Genomic_DNA"/>
</dbReference>
<reference evidence="2 3" key="1">
    <citation type="submission" date="2024-10" db="EMBL/GenBank/DDBJ databases">
        <title>The Natural Products Discovery Center: Release of the First 8490 Sequenced Strains for Exploring Actinobacteria Biosynthetic Diversity.</title>
        <authorList>
            <person name="Kalkreuter E."/>
            <person name="Kautsar S.A."/>
            <person name="Yang D."/>
            <person name="Bader C.D."/>
            <person name="Teijaro C.N."/>
            <person name="Fluegel L."/>
            <person name="Davis C.M."/>
            <person name="Simpson J.R."/>
            <person name="Lauterbach L."/>
            <person name="Steele A.D."/>
            <person name="Gui C."/>
            <person name="Meng S."/>
            <person name="Li G."/>
            <person name="Viehrig K."/>
            <person name="Ye F."/>
            <person name="Su P."/>
            <person name="Kiefer A.F."/>
            <person name="Nichols A."/>
            <person name="Cepeda A.J."/>
            <person name="Yan W."/>
            <person name="Fan B."/>
            <person name="Jiang Y."/>
            <person name="Adhikari A."/>
            <person name="Zheng C.-J."/>
            <person name="Schuster L."/>
            <person name="Cowan T.M."/>
            <person name="Smanski M.J."/>
            <person name="Chevrette M.G."/>
            <person name="De Carvalho L.P.S."/>
            <person name="Shen B."/>
        </authorList>
    </citation>
    <scope>NUCLEOTIDE SEQUENCE [LARGE SCALE GENOMIC DNA]</scope>
    <source>
        <strain evidence="2 3">NPDC018013</strain>
    </source>
</reference>
<gene>
    <name evidence="2" type="ORF">ACH4GP_19150</name>
</gene>
<dbReference type="PROSITE" id="PS50531">
    <property type="entry name" value="HTH_IS21"/>
    <property type="match status" value="1"/>
</dbReference>
<protein>
    <submittedName>
        <fullName evidence="2">ISL3 family transposase</fullName>
    </submittedName>
</protein>
<organism evidence="2 3">
    <name type="scientific">Streptomyces celluloflavus</name>
    <dbReference type="NCBI Taxonomy" id="58344"/>
    <lineage>
        <taxon>Bacteria</taxon>
        <taxon>Bacillati</taxon>
        <taxon>Actinomycetota</taxon>
        <taxon>Actinomycetes</taxon>
        <taxon>Kitasatosporales</taxon>
        <taxon>Streptomycetaceae</taxon>
        <taxon>Streptomyces</taxon>
    </lineage>
</organism>
<dbReference type="Pfam" id="PF01610">
    <property type="entry name" value="DDE_Tnp_ISL3"/>
    <property type="match status" value="2"/>
</dbReference>
<dbReference type="InterPro" id="IPR017894">
    <property type="entry name" value="HTH_IS21_transposase_type"/>
</dbReference>
<evidence type="ECO:0000313" key="2">
    <source>
        <dbReference type="EMBL" id="MFH8586495.1"/>
    </source>
</evidence>
<evidence type="ECO:0000313" key="3">
    <source>
        <dbReference type="Proteomes" id="UP001610990"/>
    </source>
</evidence>
<accession>A0ABW7RJH8</accession>
<dbReference type="RefSeq" id="WP_397673522.1">
    <property type="nucleotide sequence ID" value="NZ_JBIRGH010000010.1"/>
</dbReference>
<evidence type="ECO:0000259" key="1">
    <source>
        <dbReference type="PROSITE" id="PS50531"/>
    </source>
</evidence>
<dbReference type="PANTHER" id="PTHR33498:SF1">
    <property type="entry name" value="TRANSPOSASE FOR INSERTION SEQUENCE ELEMENT IS1557"/>
    <property type="match status" value="1"/>
</dbReference>
<dbReference type="InterPro" id="IPR029261">
    <property type="entry name" value="Transposase_Znf"/>
</dbReference>
<dbReference type="InterPro" id="IPR047951">
    <property type="entry name" value="Transpos_ISL3"/>
</dbReference>
<sequence length="573" mass="64957">MRFSVAANGDRQWSEYELMTLLEFGSGRRSGTGTRDRFSSVFPAVASKTVEDVLFPGIDVRVERVNNSSGLLVVEAVSTGRPGRCPDCRKQASRVHSTYQRTLDERPLGLRRVVVRLRVRRYFCDRKRCSRKTFAEQVPGLSERHRRSSTGLTEWLRSIAVELSGRPAARLCRRLRLAAGRTRLLRLLTAPAVPDRAPRVLGVDEFAFRKGCTYGTVLVDVEAGRVVDVLPDRTAETFAAWLRDHPGAEIICRDRATAYTKADKEAAPGALEVADRWHLLQNLSAAVEKTCHQHRDCLRKHVNQEATVPEPVPMELPAPELPRTQIIERTRHRYEDIHGLVEKGWTISAIARRLNLDRKTVRRFRDTALDELLGSARDRRPNGVLEPFKAYLNARFTETQGQASGTRLFQEIRERGYQGSRQVVRKHLAALRAGTAEPVRADIPSPRKITSWIMRPRETLTESQDQRLLQVRLACPDITRACDLARTFADLVRHRRGFLLLEWIRQAEKDAPKPMKSLAGSLRQDLDAVTAGLTLPWSSGVVEGHVNRVKTLKRAMYGRASYELLRTRILIQP</sequence>
<dbReference type="NCBIfam" id="NF033550">
    <property type="entry name" value="transpos_ISL3"/>
    <property type="match status" value="1"/>
</dbReference>
<dbReference type="Gene3D" id="1.10.10.60">
    <property type="entry name" value="Homeodomain-like"/>
    <property type="match status" value="1"/>
</dbReference>
<comment type="caution">
    <text evidence="2">The sequence shown here is derived from an EMBL/GenBank/DDBJ whole genome shotgun (WGS) entry which is preliminary data.</text>
</comment>